<protein>
    <recommendedName>
        <fullName evidence="3">Pyridoxamine 5'-phosphate oxidase</fullName>
    </recommendedName>
</protein>
<dbReference type="Gene3D" id="2.30.110.10">
    <property type="entry name" value="Electron Transport, Fmn-binding Protein, Chain A"/>
    <property type="match status" value="1"/>
</dbReference>
<organism evidence="1 2">
    <name type="scientific">Pseudonocardia cypriaca</name>
    <dbReference type="NCBI Taxonomy" id="882449"/>
    <lineage>
        <taxon>Bacteria</taxon>
        <taxon>Bacillati</taxon>
        <taxon>Actinomycetota</taxon>
        <taxon>Actinomycetes</taxon>
        <taxon>Pseudonocardiales</taxon>
        <taxon>Pseudonocardiaceae</taxon>
        <taxon>Pseudonocardia</taxon>
    </lineage>
</organism>
<accession>A0A543GI37</accession>
<evidence type="ECO:0008006" key="3">
    <source>
        <dbReference type="Google" id="ProtNLM"/>
    </source>
</evidence>
<dbReference type="RefSeq" id="WP_142101547.1">
    <property type="nucleotide sequence ID" value="NZ_VFPH01000001.1"/>
</dbReference>
<dbReference type="InterPro" id="IPR012349">
    <property type="entry name" value="Split_barrel_FMN-bd"/>
</dbReference>
<dbReference type="SUPFAM" id="SSF50475">
    <property type="entry name" value="FMN-binding split barrel"/>
    <property type="match status" value="1"/>
</dbReference>
<dbReference type="OrthoDB" id="5242787at2"/>
<proteinExistence type="predicted"/>
<name>A0A543GI37_9PSEU</name>
<evidence type="ECO:0000313" key="1">
    <source>
        <dbReference type="EMBL" id="TQM45748.1"/>
    </source>
</evidence>
<gene>
    <name evidence="1" type="ORF">FB388_3148</name>
</gene>
<keyword evidence="2" id="KW-1185">Reference proteome</keyword>
<reference evidence="1 2" key="1">
    <citation type="submission" date="2019-06" db="EMBL/GenBank/DDBJ databases">
        <title>Sequencing the genomes of 1000 actinobacteria strains.</title>
        <authorList>
            <person name="Klenk H.-P."/>
        </authorList>
    </citation>
    <scope>NUCLEOTIDE SEQUENCE [LARGE SCALE GENOMIC DNA]</scope>
    <source>
        <strain evidence="1 2">DSM 45511</strain>
    </source>
</reference>
<dbReference type="Proteomes" id="UP000319818">
    <property type="component" value="Unassembled WGS sequence"/>
</dbReference>
<dbReference type="AlphaFoldDB" id="A0A543GI37"/>
<sequence>MPGPLTPDEREQFLAEPHVAVVSVAADPDRDPDRPPLAVPTWYHYTPGGDLSFFTGTQGHRARKTGLIRRAGTLTITVQKHDPPWKFVSLECQVVGDDHPPKREQMLRIVERYLPPDMAEGMVEGELTHPESQLVVFTVRPTRWTSFDFA</sequence>
<dbReference type="EMBL" id="VFPH01000001">
    <property type="protein sequence ID" value="TQM45748.1"/>
    <property type="molecule type" value="Genomic_DNA"/>
</dbReference>
<comment type="caution">
    <text evidence="1">The sequence shown here is derived from an EMBL/GenBank/DDBJ whole genome shotgun (WGS) entry which is preliminary data.</text>
</comment>
<evidence type="ECO:0000313" key="2">
    <source>
        <dbReference type="Proteomes" id="UP000319818"/>
    </source>
</evidence>